<dbReference type="InterPro" id="IPR036983">
    <property type="entry name" value="AIM24_sf"/>
</dbReference>
<sequence length="222" mass="23459">MQVNLLYRPSQALAQCWLAPGESVLAESGAMVGMSPNVAMQTQSGGLMSGLKRMFGGESFFRNTFTAQGGNGEVLFATPLCGDMLVLDAGHRQYCIQSSAYVASSQTMDVRTRAGGMKGFFSGAGLFMLETQGQGQVIIGAFGALEEVRVDGSFVIDTGHLAAWDASLQYRVGKSGSGWIASWLSGEGLVCTFEGQGSVWLQSRNASEYGAAIGAMLPPRKQ</sequence>
<dbReference type="InterPro" id="IPR016031">
    <property type="entry name" value="Trp_RNA-bd_attenuator-like_dom"/>
</dbReference>
<gene>
    <name evidence="1" type="ORF">CAP_2245</name>
</gene>
<proteinExistence type="predicted"/>
<dbReference type="eggNOG" id="COG2013">
    <property type="taxonomic scope" value="Bacteria"/>
</dbReference>
<evidence type="ECO:0000313" key="1">
    <source>
        <dbReference type="EMBL" id="EYF06055.1"/>
    </source>
</evidence>
<keyword evidence="2" id="KW-1185">Reference proteome</keyword>
<evidence type="ECO:0000313" key="2">
    <source>
        <dbReference type="Proteomes" id="UP000019678"/>
    </source>
</evidence>
<protein>
    <recommendedName>
        <fullName evidence="3">DUF124 domain-containing protein</fullName>
    </recommendedName>
</protein>
<dbReference type="AlphaFoldDB" id="A0A017TB79"/>
<dbReference type="SUPFAM" id="SSF51219">
    <property type="entry name" value="TRAP-like"/>
    <property type="match status" value="1"/>
</dbReference>
<dbReference type="OrthoDB" id="9779518at2"/>
<dbReference type="InterPro" id="IPR002838">
    <property type="entry name" value="AIM24"/>
</dbReference>
<reference evidence="1 2" key="1">
    <citation type="submission" date="2013-05" db="EMBL/GenBank/DDBJ databases">
        <title>Genome assembly of Chondromyces apiculatus DSM 436.</title>
        <authorList>
            <person name="Sharma G."/>
            <person name="Khatri I."/>
            <person name="Kaur C."/>
            <person name="Mayilraj S."/>
            <person name="Subramanian S."/>
        </authorList>
    </citation>
    <scope>NUCLEOTIDE SEQUENCE [LARGE SCALE GENOMIC DNA]</scope>
    <source>
        <strain evidence="1 2">DSM 436</strain>
    </source>
</reference>
<dbReference type="NCBIfam" id="TIGR00266">
    <property type="entry name" value="TIGR00266 family protein"/>
    <property type="match status" value="1"/>
</dbReference>
<organism evidence="1 2">
    <name type="scientific">Chondromyces apiculatus DSM 436</name>
    <dbReference type="NCBI Taxonomy" id="1192034"/>
    <lineage>
        <taxon>Bacteria</taxon>
        <taxon>Pseudomonadati</taxon>
        <taxon>Myxococcota</taxon>
        <taxon>Polyangia</taxon>
        <taxon>Polyangiales</taxon>
        <taxon>Polyangiaceae</taxon>
        <taxon>Chondromyces</taxon>
    </lineage>
</organism>
<dbReference type="PANTHER" id="PTHR43657">
    <property type="entry name" value="TRYPTOPHAN RNA-BINDING ATTENUATOR PROTEIN-LIKE PROTEIN"/>
    <property type="match status" value="1"/>
</dbReference>
<name>A0A017TB79_9BACT</name>
<dbReference type="Gene3D" id="3.60.160.10">
    <property type="entry name" value="Mitochondrial biogenesis AIM24"/>
    <property type="match status" value="1"/>
</dbReference>
<dbReference type="PANTHER" id="PTHR43657:SF1">
    <property type="entry name" value="ALTERED INHERITANCE OF MITOCHONDRIA PROTEIN 24, MITOCHONDRIAL"/>
    <property type="match status" value="1"/>
</dbReference>
<dbReference type="RefSeq" id="WP_044240676.1">
    <property type="nucleotide sequence ID" value="NZ_ASRX01000018.1"/>
</dbReference>
<dbReference type="STRING" id="1192034.CAP_2245"/>
<dbReference type="EMBL" id="ASRX01000018">
    <property type="protein sequence ID" value="EYF06055.1"/>
    <property type="molecule type" value="Genomic_DNA"/>
</dbReference>
<accession>A0A017TB79</accession>
<comment type="caution">
    <text evidence="1">The sequence shown here is derived from an EMBL/GenBank/DDBJ whole genome shotgun (WGS) entry which is preliminary data.</text>
</comment>
<dbReference type="Proteomes" id="UP000019678">
    <property type="component" value="Unassembled WGS sequence"/>
</dbReference>
<dbReference type="Pfam" id="PF01987">
    <property type="entry name" value="AIM24"/>
    <property type="match status" value="1"/>
</dbReference>
<evidence type="ECO:0008006" key="3">
    <source>
        <dbReference type="Google" id="ProtNLM"/>
    </source>
</evidence>